<dbReference type="EMBL" id="BSPD01000029">
    <property type="protein sequence ID" value="GLS25298.1"/>
    <property type="molecule type" value="Genomic_DNA"/>
</dbReference>
<evidence type="ECO:0000313" key="2">
    <source>
        <dbReference type="EMBL" id="GLS25298.1"/>
    </source>
</evidence>
<comment type="caution">
    <text evidence="2">The sequence shown here is derived from an EMBL/GenBank/DDBJ whole genome shotgun (WGS) entry which is preliminary data.</text>
</comment>
<organism evidence="2 3">
    <name type="scientific">Marinibactrum halimedae</name>
    <dbReference type="NCBI Taxonomy" id="1444977"/>
    <lineage>
        <taxon>Bacteria</taxon>
        <taxon>Pseudomonadati</taxon>
        <taxon>Pseudomonadota</taxon>
        <taxon>Gammaproteobacteria</taxon>
        <taxon>Cellvibrionales</taxon>
        <taxon>Cellvibrionaceae</taxon>
        <taxon>Marinibactrum</taxon>
    </lineage>
</organism>
<reference evidence="2 3" key="1">
    <citation type="journal article" date="2014" name="Int. J. Syst. Evol. Microbiol.">
        <title>Complete genome sequence of Corynebacterium casei LMG S-19264T (=DSM 44701T), isolated from a smear-ripened cheese.</title>
        <authorList>
            <consortium name="US DOE Joint Genome Institute (JGI-PGF)"/>
            <person name="Walter F."/>
            <person name="Albersmeier A."/>
            <person name="Kalinowski J."/>
            <person name="Ruckert C."/>
        </authorList>
    </citation>
    <scope>NUCLEOTIDE SEQUENCE [LARGE SCALE GENOMIC DNA]</scope>
    <source>
        <strain evidence="2 3">NBRC 110095</strain>
    </source>
</reference>
<sequence length="230" mass="26450">MKDSNQLINNVEHEISHSKKASPTAAGPTNSEHGNPEQTRPSPQPVWIDTINQVFALLKISYHNQYYSAFREQSIEIQAKRLWLESLCYHFEPAIILRATKTVIAESEYLPTLHKMLRHCRNLSHDGLPEPRAAYVEACQAPSPKAGFTWSHPAVYFAGRESDWFFLGNTPEHIAYPVFARHYEDLCQRLLDGEKLPPIERPQLPQTIETPLSKQENKEKLKVLREQLDL</sequence>
<evidence type="ECO:0008006" key="4">
    <source>
        <dbReference type="Google" id="ProtNLM"/>
    </source>
</evidence>
<accession>A0AA37T2L2</accession>
<dbReference type="GO" id="GO:0006270">
    <property type="term" value="P:DNA replication initiation"/>
    <property type="evidence" value="ECO:0007669"/>
    <property type="project" value="InterPro"/>
</dbReference>
<feature type="region of interest" description="Disordered" evidence="1">
    <location>
        <begin position="1"/>
        <end position="44"/>
    </location>
</feature>
<dbReference type="InterPro" id="IPR009731">
    <property type="entry name" value="P-like"/>
</dbReference>
<keyword evidence="3" id="KW-1185">Reference proteome</keyword>
<evidence type="ECO:0000313" key="3">
    <source>
        <dbReference type="Proteomes" id="UP001156870"/>
    </source>
</evidence>
<feature type="compositionally biased region" description="Polar residues" evidence="1">
    <location>
        <begin position="27"/>
        <end position="41"/>
    </location>
</feature>
<gene>
    <name evidence="2" type="ORF">GCM10007877_10120</name>
</gene>
<protein>
    <recommendedName>
        <fullName evidence="4">Replicative helicase inhibitor G39P N-terminal domain-containing protein</fullName>
    </recommendedName>
</protein>
<proteinExistence type="predicted"/>
<evidence type="ECO:0000256" key="1">
    <source>
        <dbReference type="SAM" id="MobiDB-lite"/>
    </source>
</evidence>
<dbReference type="Pfam" id="PF06992">
    <property type="entry name" value="Phage_lambda_P"/>
    <property type="match status" value="1"/>
</dbReference>
<name>A0AA37T2L2_9GAMM</name>
<dbReference type="Proteomes" id="UP001156870">
    <property type="component" value="Unassembled WGS sequence"/>
</dbReference>
<dbReference type="RefSeq" id="WP_232593337.1">
    <property type="nucleotide sequence ID" value="NZ_BSPD01000029.1"/>
</dbReference>
<dbReference type="AlphaFoldDB" id="A0AA37T2L2"/>